<reference evidence="6 7" key="1">
    <citation type="submission" date="2019-04" db="EMBL/GenBank/DDBJ databases">
        <authorList>
            <person name="Li Y."/>
            <person name="Wang J."/>
        </authorList>
    </citation>
    <scope>NUCLEOTIDE SEQUENCE [LARGE SCALE GENOMIC DNA]</scope>
    <source>
        <strain evidence="6 7">DSM 14668</strain>
    </source>
</reference>
<dbReference type="SUPFAM" id="SSF56425">
    <property type="entry name" value="Succinate dehydrogenase/fumarate reductase flavoprotein, catalytic domain"/>
    <property type="match status" value="1"/>
</dbReference>
<dbReference type="PANTHER" id="PTHR43400:SF10">
    <property type="entry name" value="3-OXOSTEROID 1-DEHYDROGENASE"/>
    <property type="match status" value="1"/>
</dbReference>
<dbReference type="Pfam" id="PF00890">
    <property type="entry name" value="FAD_binding_2"/>
    <property type="match status" value="1"/>
</dbReference>
<accession>A0A4U1JMH5</accession>
<dbReference type="RefSeq" id="WP_136927156.1">
    <property type="nucleotide sequence ID" value="NZ_SSMQ01000001.1"/>
</dbReference>
<keyword evidence="7" id="KW-1185">Reference proteome</keyword>
<keyword evidence="4" id="KW-0560">Oxidoreductase</keyword>
<dbReference type="GO" id="GO:0016491">
    <property type="term" value="F:oxidoreductase activity"/>
    <property type="evidence" value="ECO:0007669"/>
    <property type="project" value="UniProtKB-KW"/>
</dbReference>
<evidence type="ECO:0000256" key="1">
    <source>
        <dbReference type="ARBA" id="ARBA00001974"/>
    </source>
</evidence>
<dbReference type="GO" id="GO:0008202">
    <property type="term" value="P:steroid metabolic process"/>
    <property type="evidence" value="ECO:0007669"/>
    <property type="project" value="UniProtKB-ARBA"/>
</dbReference>
<dbReference type="Proteomes" id="UP000309215">
    <property type="component" value="Unassembled WGS sequence"/>
</dbReference>
<protein>
    <submittedName>
        <fullName evidence="6">FAD-dependent oxidoreductase</fullName>
    </submittedName>
</protein>
<name>A0A4U1JMH5_9BACT</name>
<dbReference type="InterPro" id="IPR050315">
    <property type="entry name" value="FAD-oxidoreductase_2"/>
</dbReference>
<organism evidence="6 7">
    <name type="scientific">Polyangium fumosum</name>
    <dbReference type="NCBI Taxonomy" id="889272"/>
    <lineage>
        <taxon>Bacteria</taxon>
        <taxon>Pseudomonadati</taxon>
        <taxon>Myxococcota</taxon>
        <taxon>Polyangia</taxon>
        <taxon>Polyangiales</taxon>
        <taxon>Polyangiaceae</taxon>
        <taxon>Polyangium</taxon>
    </lineage>
</organism>
<comment type="caution">
    <text evidence="6">The sequence shown here is derived from an EMBL/GenBank/DDBJ whole genome shotgun (WGS) entry which is preliminary data.</text>
</comment>
<proteinExistence type="predicted"/>
<dbReference type="PANTHER" id="PTHR43400">
    <property type="entry name" value="FUMARATE REDUCTASE"/>
    <property type="match status" value="1"/>
</dbReference>
<dbReference type="SUPFAM" id="SSF51905">
    <property type="entry name" value="FAD/NAD(P)-binding domain"/>
    <property type="match status" value="1"/>
</dbReference>
<evidence type="ECO:0000256" key="3">
    <source>
        <dbReference type="ARBA" id="ARBA00022827"/>
    </source>
</evidence>
<dbReference type="EMBL" id="SSMQ01000001">
    <property type="protein sequence ID" value="TKD13340.1"/>
    <property type="molecule type" value="Genomic_DNA"/>
</dbReference>
<dbReference type="OrthoDB" id="3178130at2"/>
<dbReference type="InterPro" id="IPR027477">
    <property type="entry name" value="Succ_DH/fumarate_Rdtase_cat_sf"/>
</dbReference>
<evidence type="ECO:0000313" key="6">
    <source>
        <dbReference type="EMBL" id="TKD13340.1"/>
    </source>
</evidence>
<evidence type="ECO:0000256" key="4">
    <source>
        <dbReference type="ARBA" id="ARBA00023002"/>
    </source>
</evidence>
<evidence type="ECO:0000313" key="7">
    <source>
        <dbReference type="Proteomes" id="UP000309215"/>
    </source>
</evidence>
<dbReference type="AlphaFoldDB" id="A0A4U1JMH5"/>
<sequence>MTWHYDADVVIVGAGAAALAAAVAAVHEGVSVLLLEAGPQPGGTASISGGAFWIPNNSLMRAQGLMDPRLDALKLMARLSYPSLYDPAASHLGLPKREYDLLAAFYDHGSDVIDELTQLGALFPIIYPGFGFSPSPISDPDYHAGLPENVSPYGRVLGNAPPGLVGWPGYLLTQSMIDWLQARHVPIRTNHRVVGAIQKKDGEVVGVEIEHHGARKRARARRAVVFATGGFSHARGKVLGLQRGPLFGTGSVPTGKGDFLDIAASLGAAIGNLSNGFYFQLAIEEAAAQNGHVTNVGAIAFGVYGDSTILVNKCGRRCVNEKMPYHVRAQSHFLALGTDEPNLVQFMIWDEAVAQEPTSWPWRGVVPAPGTLPPFVIKANTRAALAAAIDARLDALRGQRFAASGVVPSVKLDPNFVTNLDATITRFNGFAATGVDLDFQRGATSFENAWQGPSRSVTANRTMHPMSASGPYYAVILGAGTLDTCGGPITGTDGRVLRPDGTGIPGLFGAGNCIASPAGRGYWGAGGTIGPALVFGFLAGKKAAHEPVHPL</sequence>
<dbReference type="InterPro" id="IPR003953">
    <property type="entry name" value="FAD-dep_OxRdtase_2_FAD-bd"/>
</dbReference>
<keyword evidence="3" id="KW-0274">FAD</keyword>
<dbReference type="Gene3D" id="3.50.50.60">
    <property type="entry name" value="FAD/NAD(P)-binding domain"/>
    <property type="match status" value="3"/>
</dbReference>
<feature type="domain" description="FAD-dependent oxidoreductase 2 FAD-binding" evidence="5">
    <location>
        <begin position="8"/>
        <end position="528"/>
    </location>
</feature>
<gene>
    <name evidence="6" type="ORF">E8A74_01980</name>
</gene>
<evidence type="ECO:0000256" key="2">
    <source>
        <dbReference type="ARBA" id="ARBA00022630"/>
    </source>
</evidence>
<evidence type="ECO:0000259" key="5">
    <source>
        <dbReference type="Pfam" id="PF00890"/>
    </source>
</evidence>
<keyword evidence="2" id="KW-0285">Flavoprotein</keyword>
<dbReference type="Gene3D" id="3.90.700.10">
    <property type="entry name" value="Succinate dehydrogenase/fumarate reductase flavoprotein, catalytic domain"/>
    <property type="match status" value="1"/>
</dbReference>
<comment type="cofactor">
    <cofactor evidence="1">
        <name>FAD</name>
        <dbReference type="ChEBI" id="CHEBI:57692"/>
    </cofactor>
</comment>
<dbReference type="InterPro" id="IPR036188">
    <property type="entry name" value="FAD/NAD-bd_sf"/>
</dbReference>